<organism evidence="2 3">
    <name type="scientific">Acanthocheilonema viteae</name>
    <name type="common">Filarial nematode worm</name>
    <name type="synonym">Dipetalonema viteae</name>
    <dbReference type="NCBI Taxonomy" id="6277"/>
    <lineage>
        <taxon>Eukaryota</taxon>
        <taxon>Metazoa</taxon>
        <taxon>Ecdysozoa</taxon>
        <taxon>Nematoda</taxon>
        <taxon>Chromadorea</taxon>
        <taxon>Rhabditida</taxon>
        <taxon>Spirurina</taxon>
        <taxon>Spiruromorpha</taxon>
        <taxon>Filarioidea</taxon>
        <taxon>Onchocercidae</taxon>
        <taxon>Acanthocheilonema</taxon>
    </lineage>
</organism>
<keyword evidence="1" id="KW-0472">Membrane</keyword>
<sequence length="82" mass="8876">MRVQCLPTTVIIIIFLLLAGISYPKRRIHPTMVVVGVNAAPAIRSESMVSNDLDNLRRSIAVLRHAVGNSIAGSVLRLPSSQ</sequence>
<gene>
    <name evidence="2" type="ORF">NAV_LOCUS3512</name>
</gene>
<feature type="transmembrane region" description="Helical" evidence="1">
    <location>
        <begin position="6"/>
        <end position="23"/>
    </location>
</feature>
<proteinExistence type="predicted"/>
<evidence type="ECO:0000256" key="1">
    <source>
        <dbReference type="SAM" id="Phobius"/>
    </source>
</evidence>
<dbReference type="Proteomes" id="UP000276991">
    <property type="component" value="Unassembled WGS sequence"/>
</dbReference>
<dbReference type="AlphaFoldDB" id="A0A498SAB7"/>
<protein>
    <submittedName>
        <fullName evidence="2">Uncharacterized protein</fullName>
    </submittedName>
</protein>
<keyword evidence="1" id="KW-1133">Transmembrane helix</keyword>
<feature type="non-terminal residue" evidence="2">
    <location>
        <position position="82"/>
    </location>
</feature>
<reference evidence="2 3" key="1">
    <citation type="submission" date="2018-08" db="EMBL/GenBank/DDBJ databases">
        <authorList>
            <person name="Laetsch R D."/>
            <person name="Stevens L."/>
            <person name="Kumar S."/>
            <person name="Blaxter L. M."/>
        </authorList>
    </citation>
    <scope>NUCLEOTIDE SEQUENCE [LARGE SCALE GENOMIC DNA]</scope>
</reference>
<evidence type="ECO:0000313" key="3">
    <source>
        <dbReference type="Proteomes" id="UP000276991"/>
    </source>
</evidence>
<keyword evidence="3" id="KW-1185">Reference proteome</keyword>
<name>A0A498SAB7_ACAVI</name>
<accession>A0A498SAB7</accession>
<evidence type="ECO:0000313" key="2">
    <source>
        <dbReference type="EMBL" id="VBB28682.1"/>
    </source>
</evidence>
<dbReference type="OrthoDB" id="5870811at2759"/>
<dbReference type="EMBL" id="UPTC01000454">
    <property type="protein sequence ID" value="VBB28682.1"/>
    <property type="molecule type" value="Genomic_DNA"/>
</dbReference>
<keyword evidence="1" id="KW-0812">Transmembrane</keyword>